<reference evidence="4 5" key="1">
    <citation type="submission" date="2016-01" db="EMBL/GenBank/DDBJ databases">
        <title>Genome sequence of the yeast Holleya sinecauda.</title>
        <authorList>
            <person name="Dietrich F.S."/>
        </authorList>
    </citation>
    <scope>NUCLEOTIDE SEQUENCE [LARGE SCALE GENOMIC DNA]</scope>
    <source>
        <strain evidence="4 5">ATCC 58844</strain>
    </source>
</reference>
<dbReference type="GO" id="GO:0051666">
    <property type="term" value="P:actin cortical patch localization"/>
    <property type="evidence" value="ECO:0007669"/>
    <property type="project" value="InterPro"/>
</dbReference>
<dbReference type="Gene3D" id="2.30.30.40">
    <property type="entry name" value="SH3 Domains"/>
    <property type="match status" value="1"/>
</dbReference>
<dbReference type="SUPFAM" id="SSF50044">
    <property type="entry name" value="SH3-domain"/>
    <property type="match status" value="1"/>
</dbReference>
<evidence type="ECO:0000256" key="2">
    <source>
        <dbReference type="PROSITE-ProRule" id="PRU00192"/>
    </source>
</evidence>
<dbReference type="PROSITE" id="PS50002">
    <property type="entry name" value="SH3"/>
    <property type="match status" value="1"/>
</dbReference>
<dbReference type="SUPFAM" id="SSF103657">
    <property type="entry name" value="BAR/IMD domain-like"/>
    <property type="match status" value="1"/>
</dbReference>
<dbReference type="GO" id="GO:0006897">
    <property type="term" value="P:endocytosis"/>
    <property type="evidence" value="ECO:0007669"/>
    <property type="project" value="InterPro"/>
</dbReference>
<dbReference type="GO" id="GO:1990528">
    <property type="term" value="C:Rvs161p-Rvs167p complex"/>
    <property type="evidence" value="ECO:0007669"/>
    <property type="project" value="TreeGrafter"/>
</dbReference>
<dbReference type="InterPro" id="IPR001452">
    <property type="entry name" value="SH3_domain"/>
</dbReference>
<dbReference type="EMBL" id="CP014247">
    <property type="protein sequence ID" value="AMD22082.1"/>
    <property type="molecule type" value="Genomic_DNA"/>
</dbReference>
<dbReference type="PANTHER" id="PTHR47174">
    <property type="entry name" value="BRIDGING INTEGRATOR 3"/>
    <property type="match status" value="1"/>
</dbReference>
<dbReference type="InterPro" id="IPR036028">
    <property type="entry name" value="SH3-like_dom_sf"/>
</dbReference>
<dbReference type="Proteomes" id="UP000243052">
    <property type="component" value="Chromosome vii"/>
</dbReference>
<dbReference type="GO" id="GO:0031097">
    <property type="term" value="C:medial cortex"/>
    <property type="evidence" value="ECO:0007669"/>
    <property type="project" value="TreeGrafter"/>
</dbReference>
<evidence type="ECO:0000259" key="3">
    <source>
        <dbReference type="PROSITE" id="PS50002"/>
    </source>
</evidence>
<keyword evidence="5" id="KW-1185">Reference proteome</keyword>
<evidence type="ECO:0000313" key="5">
    <source>
        <dbReference type="Proteomes" id="UP000243052"/>
    </source>
</evidence>
<dbReference type="InterPro" id="IPR027267">
    <property type="entry name" value="AH/BAR_dom_sf"/>
</dbReference>
<dbReference type="Pfam" id="PF00018">
    <property type="entry name" value="SH3_1"/>
    <property type="match status" value="1"/>
</dbReference>
<dbReference type="AlphaFoldDB" id="A0A120K2N4"/>
<protein>
    <submittedName>
        <fullName evidence="4">HGL258Cp</fullName>
    </submittedName>
</protein>
<dbReference type="InterPro" id="IPR046982">
    <property type="entry name" value="BIN3/RVS161-like"/>
</dbReference>
<dbReference type="Pfam" id="PF03114">
    <property type="entry name" value="BAR"/>
    <property type="match status" value="1"/>
</dbReference>
<proteinExistence type="predicted"/>
<keyword evidence="1 2" id="KW-0728">SH3 domain</keyword>
<dbReference type="GO" id="GO:0008289">
    <property type="term" value="F:lipid binding"/>
    <property type="evidence" value="ECO:0007669"/>
    <property type="project" value="TreeGrafter"/>
</dbReference>
<dbReference type="GO" id="GO:0030479">
    <property type="term" value="C:actin cortical patch"/>
    <property type="evidence" value="ECO:0007669"/>
    <property type="project" value="TreeGrafter"/>
</dbReference>
<feature type="domain" description="SH3" evidence="3">
    <location>
        <begin position="353"/>
        <end position="416"/>
    </location>
</feature>
<name>A0A120K2N4_9SACH</name>
<dbReference type="OrthoDB" id="10255128at2759"/>
<gene>
    <name evidence="4" type="ORF">AW171_hschr74092</name>
</gene>
<dbReference type="InterPro" id="IPR004148">
    <property type="entry name" value="BAR_dom"/>
</dbReference>
<dbReference type="RefSeq" id="XP_017989078.1">
    <property type="nucleotide sequence ID" value="XM_018133759.1"/>
</dbReference>
<evidence type="ECO:0000313" key="4">
    <source>
        <dbReference type="EMBL" id="AMD22082.1"/>
    </source>
</evidence>
<dbReference type="PANTHER" id="PTHR47174:SF1">
    <property type="entry name" value="REDUCED VIABILITY UPON STARVATION PROTEIN 167"/>
    <property type="match status" value="1"/>
</dbReference>
<dbReference type="GeneID" id="28725412"/>
<sequence>MSKMNELSDQFSQNFKCDISQIGQKVWRAPQIIKDKLEIGYQFKDKNFDQIQDSFNTIHDSITTLNAECERFSVQISNLMVFTQNINKGFQEILSKNLLDSNTTNIPLTPNSGIVSPIAAKECASDPMPGTKNFNFSKYVDRFQTAVVKIKSDQSLFQSRVIAPLAQIKELSTRIQKPLEERKNLILDINSFSSKVERYNQRIHSNELTLKGEQKRIKYDKKLEEVKFKYETLNSVLKVELQIFFDLFRQFLASWFPLYLYLTYSIYYNLYQFLGNCPEVRKLLEKSGFSSLAPVSSVVNTSRNLVEDFHINFDSVMEQLQSLNVINFKRLYAQVYAGNLEDSTVANSYQGPVPTLYATVIYDYEPQFNDPQYLTIKEGDIIQVITQSKNGWWYGMLLRTKTKGLFPQSYIQVQDYDS</sequence>
<dbReference type="CDD" id="cd00174">
    <property type="entry name" value="SH3"/>
    <property type="match status" value="1"/>
</dbReference>
<accession>A0A120K2N4</accession>
<dbReference type="GO" id="GO:0097320">
    <property type="term" value="P:plasma membrane tubulation"/>
    <property type="evidence" value="ECO:0007669"/>
    <property type="project" value="TreeGrafter"/>
</dbReference>
<dbReference type="STRING" id="45286.A0A120K2N4"/>
<dbReference type="Gene3D" id="1.20.1270.60">
    <property type="entry name" value="Arfaptin homology (AH) domain/BAR domain"/>
    <property type="match status" value="1"/>
</dbReference>
<evidence type="ECO:0000256" key="1">
    <source>
        <dbReference type="ARBA" id="ARBA00022443"/>
    </source>
</evidence>
<dbReference type="GO" id="GO:0043332">
    <property type="term" value="C:mating projection tip"/>
    <property type="evidence" value="ECO:0007669"/>
    <property type="project" value="TreeGrafter"/>
</dbReference>
<dbReference type="PRINTS" id="PR00452">
    <property type="entry name" value="SH3DOMAIN"/>
</dbReference>
<organism evidence="4 5">
    <name type="scientific">Eremothecium sinecaudum</name>
    <dbReference type="NCBI Taxonomy" id="45286"/>
    <lineage>
        <taxon>Eukaryota</taxon>
        <taxon>Fungi</taxon>
        <taxon>Dikarya</taxon>
        <taxon>Ascomycota</taxon>
        <taxon>Saccharomycotina</taxon>
        <taxon>Saccharomycetes</taxon>
        <taxon>Saccharomycetales</taxon>
        <taxon>Saccharomycetaceae</taxon>
        <taxon>Eremothecium</taxon>
    </lineage>
</organism>
<dbReference type="SMART" id="SM00326">
    <property type="entry name" value="SH3"/>
    <property type="match status" value="1"/>
</dbReference>